<keyword evidence="6 8" id="KW-1133">Transmembrane helix</keyword>
<comment type="pathway">
    <text evidence="2">Secondary metabolite biosynthesis.</text>
</comment>
<keyword evidence="5 8" id="KW-0812">Transmembrane</keyword>
<dbReference type="GO" id="GO:0006629">
    <property type="term" value="P:lipid metabolic process"/>
    <property type="evidence" value="ECO:0007669"/>
    <property type="project" value="InterPro"/>
</dbReference>
<keyword evidence="7 8" id="KW-0472">Membrane</keyword>
<feature type="transmembrane region" description="Helical" evidence="8">
    <location>
        <begin position="289"/>
        <end position="306"/>
    </location>
</feature>
<evidence type="ECO:0000256" key="1">
    <source>
        <dbReference type="ARBA" id="ARBA00004141"/>
    </source>
</evidence>
<feature type="domain" description="Wax synthase" evidence="9">
    <location>
        <begin position="237"/>
        <end position="324"/>
    </location>
</feature>
<keyword evidence="4" id="KW-0808">Transferase</keyword>
<evidence type="ECO:0000256" key="5">
    <source>
        <dbReference type="ARBA" id="ARBA00022692"/>
    </source>
</evidence>
<dbReference type="OrthoDB" id="1077582at2759"/>
<protein>
    <recommendedName>
        <fullName evidence="9">Wax synthase domain-containing protein</fullName>
    </recommendedName>
</protein>
<dbReference type="GO" id="GO:0008374">
    <property type="term" value="F:O-acyltransferase activity"/>
    <property type="evidence" value="ECO:0007669"/>
    <property type="project" value="InterPro"/>
</dbReference>
<gene>
    <name evidence="10" type="ORF">EJ04DRAFT_111521</name>
</gene>
<comment type="caution">
    <text evidence="10">The sequence shown here is derived from an EMBL/GenBank/DDBJ whole genome shotgun (WGS) entry which is preliminary data.</text>
</comment>
<evidence type="ECO:0000313" key="11">
    <source>
        <dbReference type="Proteomes" id="UP000799444"/>
    </source>
</evidence>
<dbReference type="PANTHER" id="PTHR31595">
    <property type="entry name" value="LONG-CHAIN-ALCOHOL O-FATTY-ACYLTRANSFERASE 3-RELATED"/>
    <property type="match status" value="1"/>
</dbReference>
<dbReference type="EMBL" id="ML996098">
    <property type="protein sequence ID" value="KAF2740966.1"/>
    <property type="molecule type" value="Genomic_DNA"/>
</dbReference>
<dbReference type="Pfam" id="PF13813">
    <property type="entry name" value="MBOAT_2"/>
    <property type="match status" value="1"/>
</dbReference>
<dbReference type="GO" id="GO:0016020">
    <property type="term" value="C:membrane"/>
    <property type="evidence" value="ECO:0007669"/>
    <property type="project" value="UniProtKB-SubCell"/>
</dbReference>
<evidence type="ECO:0000256" key="2">
    <source>
        <dbReference type="ARBA" id="ARBA00005179"/>
    </source>
</evidence>
<name>A0A9P4RCB1_9PLEO</name>
<accession>A0A9P4RCB1</accession>
<dbReference type="InterPro" id="IPR032805">
    <property type="entry name" value="Wax_synthase_dom"/>
</dbReference>
<keyword evidence="11" id="KW-1185">Reference proteome</keyword>
<evidence type="ECO:0000259" key="9">
    <source>
        <dbReference type="Pfam" id="PF13813"/>
    </source>
</evidence>
<dbReference type="AlphaFoldDB" id="A0A9P4RCB1"/>
<evidence type="ECO:0000256" key="6">
    <source>
        <dbReference type="ARBA" id="ARBA00022989"/>
    </source>
</evidence>
<dbReference type="Proteomes" id="UP000799444">
    <property type="component" value="Unassembled WGS sequence"/>
</dbReference>
<evidence type="ECO:0000256" key="3">
    <source>
        <dbReference type="ARBA" id="ARBA00007282"/>
    </source>
</evidence>
<evidence type="ECO:0000256" key="7">
    <source>
        <dbReference type="ARBA" id="ARBA00023136"/>
    </source>
</evidence>
<sequence>MSEPTVLQQFQIPLLYLNNILALSLKPGPVRILLTLPTLLLLVAQSALRTDFQYWGEEYPLNVLVIASAFVWVDWIFLASPDKEAWHKIQYGKGPEFKVQKKENSKVPASMLGRIWWGMRLATTNRYTGWSNQVKNVPTEVPANYPRWLFVLRKTLRTVLMWFITGAVTCYTVSTPHGAWRGMEHEKVLVGLHDISMGRKFVLTWAHIVITYGSLEMFNAAYGAVAVLSGLANPRDCPSSFGDLRGMYTVRKAWGEVWHQMMRRICSAPATVLARDVFHLRKGTFASKYLQLFVSFAISAIAHGGASMLATRSMQDDQAFAAFMAQAIAILLEDHVIELGRHLGFRDSPMWRLIGYVWTIVWIGTSMVPYTGSMIDREIWIHDGIMYPDLFGMTFKS</sequence>
<evidence type="ECO:0000256" key="4">
    <source>
        <dbReference type="ARBA" id="ARBA00022679"/>
    </source>
</evidence>
<feature type="transmembrane region" description="Helical" evidence="8">
    <location>
        <begin position="349"/>
        <end position="370"/>
    </location>
</feature>
<dbReference type="PANTHER" id="PTHR31595:SF57">
    <property type="entry name" value="OS04G0481900 PROTEIN"/>
    <property type="match status" value="1"/>
</dbReference>
<proteinExistence type="inferred from homology"/>
<evidence type="ECO:0000313" key="10">
    <source>
        <dbReference type="EMBL" id="KAF2740966.1"/>
    </source>
</evidence>
<comment type="similarity">
    <text evidence="3">Belongs to the wax synthase family.</text>
</comment>
<comment type="subcellular location">
    <subcellularLocation>
        <location evidence="1">Membrane</location>
        <topology evidence="1">Multi-pass membrane protein</topology>
    </subcellularLocation>
</comment>
<evidence type="ECO:0000256" key="8">
    <source>
        <dbReference type="SAM" id="Phobius"/>
    </source>
</evidence>
<dbReference type="InterPro" id="IPR044851">
    <property type="entry name" value="Wax_synthase"/>
</dbReference>
<organism evidence="10 11">
    <name type="scientific">Polyplosphaeria fusca</name>
    <dbReference type="NCBI Taxonomy" id="682080"/>
    <lineage>
        <taxon>Eukaryota</taxon>
        <taxon>Fungi</taxon>
        <taxon>Dikarya</taxon>
        <taxon>Ascomycota</taxon>
        <taxon>Pezizomycotina</taxon>
        <taxon>Dothideomycetes</taxon>
        <taxon>Pleosporomycetidae</taxon>
        <taxon>Pleosporales</taxon>
        <taxon>Tetraplosphaeriaceae</taxon>
        <taxon>Polyplosphaeria</taxon>
    </lineage>
</organism>
<reference evidence="10" key="1">
    <citation type="journal article" date="2020" name="Stud. Mycol.">
        <title>101 Dothideomycetes genomes: a test case for predicting lifestyles and emergence of pathogens.</title>
        <authorList>
            <person name="Haridas S."/>
            <person name="Albert R."/>
            <person name="Binder M."/>
            <person name="Bloem J."/>
            <person name="Labutti K."/>
            <person name="Salamov A."/>
            <person name="Andreopoulos B."/>
            <person name="Baker S."/>
            <person name="Barry K."/>
            <person name="Bills G."/>
            <person name="Bluhm B."/>
            <person name="Cannon C."/>
            <person name="Castanera R."/>
            <person name="Culley D."/>
            <person name="Daum C."/>
            <person name="Ezra D."/>
            <person name="Gonzalez J."/>
            <person name="Henrissat B."/>
            <person name="Kuo A."/>
            <person name="Liang C."/>
            <person name="Lipzen A."/>
            <person name="Lutzoni F."/>
            <person name="Magnuson J."/>
            <person name="Mondo S."/>
            <person name="Nolan M."/>
            <person name="Ohm R."/>
            <person name="Pangilinan J."/>
            <person name="Park H.-J."/>
            <person name="Ramirez L."/>
            <person name="Alfaro M."/>
            <person name="Sun H."/>
            <person name="Tritt A."/>
            <person name="Yoshinaga Y."/>
            <person name="Zwiers L.-H."/>
            <person name="Turgeon B."/>
            <person name="Goodwin S."/>
            <person name="Spatafora J."/>
            <person name="Crous P."/>
            <person name="Grigoriev I."/>
        </authorList>
    </citation>
    <scope>NUCLEOTIDE SEQUENCE</scope>
    <source>
        <strain evidence="10">CBS 125425</strain>
    </source>
</reference>